<name>A0A6B9V5I9_ARAHY</name>
<evidence type="ECO:0000313" key="2">
    <source>
        <dbReference type="Proteomes" id="UP000464620"/>
    </source>
</evidence>
<evidence type="ECO:0000313" key="1">
    <source>
        <dbReference type="EMBL" id="QHN76174.1"/>
    </source>
</evidence>
<reference evidence="1 2" key="1">
    <citation type="submission" date="2020-01" db="EMBL/GenBank/DDBJ databases">
        <title>Genome sequence of Arachis hypogaea, cultivar Shitouqi.</title>
        <authorList>
            <person name="Zhuang W."/>
            <person name="Chen H."/>
            <person name="Varshney R."/>
            <person name="Wang D."/>
            <person name="Ming R."/>
        </authorList>
    </citation>
    <scope>NUCLEOTIDE SEQUENCE [LARGE SCALE GENOMIC DNA]</scope>
    <source>
        <tissue evidence="1">Young leaf</tissue>
    </source>
</reference>
<proteinExistence type="predicted"/>
<organism evidence="1 2">
    <name type="scientific">Arachis hypogaea</name>
    <name type="common">Peanut</name>
    <dbReference type="NCBI Taxonomy" id="3818"/>
    <lineage>
        <taxon>Eukaryota</taxon>
        <taxon>Viridiplantae</taxon>
        <taxon>Streptophyta</taxon>
        <taxon>Embryophyta</taxon>
        <taxon>Tracheophyta</taxon>
        <taxon>Spermatophyta</taxon>
        <taxon>Magnoliopsida</taxon>
        <taxon>eudicotyledons</taxon>
        <taxon>Gunneridae</taxon>
        <taxon>Pentapetalae</taxon>
        <taxon>rosids</taxon>
        <taxon>fabids</taxon>
        <taxon>Fabales</taxon>
        <taxon>Fabaceae</taxon>
        <taxon>Papilionoideae</taxon>
        <taxon>50 kb inversion clade</taxon>
        <taxon>dalbergioids sensu lato</taxon>
        <taxon>Dalbergieae</taxon>
        <taxon>Pterocarpus clade</taxon>
        <taxon>Arachis</taxon>
    </lineage>
</organism>
<accession>A0A6B9V5I9</accession>
<gene>
    <name evidence="1" type="ORF">DS421_19g641550</name>
</gene>
<dbReference type="AlphaFoldDB" id="A0A6B9V5I9"/>
<dbReference type="Proteomes" id="UP000464620">
    <property type="component" value="Chromosome B09"/>
</dbReference>
<protein>
    <recommendedName>
        <fullName evidence="3">Aminotransferase-like plant mobile domain-containing protein</fullName>
    </recommendedName>
</protein>
<dbReference type="EMBL" id="CP031001">
    <property type="protein sequence ID" value="QHN76174.1"/>
    <property type="molecule type" value="Genomic_DNA"/>
</dbReference>
<evidence type="ECO:0008006" key="3">
    <source>
        <dbReference type="Google" id="ProtNLM"/>
    </source>
</evidence>
<sequence>MVVPVHVPSGEQTCGEVSGPTSATSVWIFWHFPRFMPAGYDTCSWPLALRWSGYNPSGSEKGTRVQSWRLRIDMLQARDFIWMPYSSPEVLQVVHPEALEPRYTAMWWSVTSLIYFAVIK</sequence>